<name>A0AAW5WVB0_9LACO</name>
<evidence type="ECO:0000313" key="4">
    <source>
        <dbReference type="Proteomes" id="UP001212401"/>
    </source>
</evidence>
<feature type="region of interest" description="Disordered" evidence="1">
    <location>
        <begin position="44"/>
        <end position="64"/>
    </location>
</feature>
<dbReference type="EMBL" id="JAKHPH010000027">
    <property type="protein sequence ID" value="MCZ3668222.1"/>
    <property type="molecule type" value="Genomic_DNA"/>
</dbReference>
<dbReference type="AlphaFoldDB" id="A0AAW5WVB0"/>
<organism evidence="3 4">
    <name type="scientific">Limosilactobacillus vaginalis</name>
    <dbReference type="NCBI Taxonomy" id="1633"/>
    <lineage>
        <taxon>Bacteria</taxon>
        <taxon>Bacillati</taxon>
        <taxon>Bacillota</taxon>
        <taxon>Bacilli</taxon>
        <taxon>Lactobacillales</taxon>
        <taxon>Lactobacillaceae</taxon>
        <taxon>Limosilactobacillus</taxon>
    </lineage>
</organism>
<feature type="signal peptide" evidence="2">
    <location>
        <begin position="1"/>
        <end position="33"/>
    </location>
</feature>
<evidence type="ECO:0000313" key="3">
    <source>
        <dbReference type="EMBL" id="MCZ3668222.1"/>
    </source>
</evidence>
<keyword evidence="2" id="KW-0732">Signal</keyword>
<evidence type="ECO:0000256" key="2">
    <source>
        <dbReference type="SAM" id="SignalP"/>
    </source>
</evidence>
<accession>A0AAW5WVB0</accession>
<protein>
    <submittedName>
        <fullName evidence="3">Uncharacterized protein</fullName>
    </submittedName>
</protein>
<reference evidence="3" key="1">
    <citation type="submission" date="2022-01" db="EMBL/GenBank/DDBJ databases">
        <title>VMRC isolate genome collection.</title>
        <authorList>
            <person name="France M."/>
            <person name="Rutt L."/>
            <person name="Humphrys M."/>
            <person name="Ravel J."/>
        </authorList>
    </citation>
    <scope>NUCLEOTIDE SEQUENCE</scope>
    <source>
        <strain evidence="3">C0048A1</strain>
    </source>
</reference>
<feature type="chain" id="PRO_5043969557" evidence="2">
    <location>
        <begin position="34"/>
        <end position="64"/>
    </location>
</feature>
<gene>
    <name evidence="3" type="ORF">L2724_08060</name>
</gene>
<sequence>MKNRKRISDKVLVGTVAVTGATLLGASTLNAQADTVQQTVKNNDVNVNPQTPQQAAQQRVDTAQ</sequence>
<dbReference type="RefSeq" id="WP_003717765.1">
    <property type="nucleotide sequence ID" value="NZ_CALVCD010000015.1"/>
</dbReference>
<proteinExistence type="predicted"/>
<dbReference type="Proteomes" id="UP001212401">
    <property type="component" value="Unassembled WGS sequence"/>
</dbReference>
<comment type="caution">
    <text evidence="3">The sequence shown here is derived from an EMBL/GenBank/DDBJ whole genome shotgun (WGS) entry which is preliminary data.</text>
</comment>
<evidence type="ECO:0000256" key="1">
    <source>
        <dbReference type="SAM" id="MobiDB-lite"/>
    </source>
</evidence>